<dbReference type="InterPro" id="IPR006660">
    <property type="entry name" value="Arsenate_reductase-like"/>
</dbReference>
<dbReference type="SUPFAM" id="SSF52833">
    <property type="entry name" value="Thioredoxin-like"/>
    <property type="match status" value="1"/>
</dbReference>
<evidence type="ECO:0000256" key="1">
    <source>
        <dbReference type="ARBA" id="ARBA00007198"/>
    </source>
</evidence>
<dbReference type="PANTHER" id="PTHR30041">
    <property type="entry name" value="ARSENATE REDUCTASE"/>
    <property type="match status" value="1"/>
</dbReference>
<evidence type="ECO:0000256" key="3">
    <source>
        <dbReference type="PROSITE-ProRule" id="PRU01282"/>
    </source>
</evidence>
<dbReference type="GO" id="GO:0008794">
    <property type="term" value="F:arsenate reductase (glutaredoxin) activity"/>
    <property type="evidence" value="ECO:0007669"/>
    <property type="project" value="UniProtKB-EC"/>
</dbReference>
<gene>
    <name evidence="5" type="primary">arsC</name>
    <name evidence="5" type="ORF">LZ012_11725</name>
</gene>
<proteinExistence type="inferred from homology"/>
<dbReference type="CDD" id="cd03034">
    <property type="entry name" value="ArsC_ArsC"/>
    <property type="match status" value="1"/>
</dbReference>
<reference evidence="5" key="1">
    <citation type="submission" date="2022-01" db="EMBL/GenBank/DDBJ databases">
        <authorList>
            <person name="Jo J.-H."/>
            <person name="Im W.-T."/>
        </authorList>
    </citation>
    <scope>NUCLEOTIDE SEQUENCE</scope>
    <source>
        <strain evidence="5">XY25</strain>
    </source>
</reference>
<comment type="caution">
    <text evidence="5">The sequence shown here is derived from an EMBL/GenBank/DDBJ whole genome shotgun (WGS) entry which is preliminary data.</text>
</comment>
<dbReference type="Proteomes" id="UP001165384">
    <property type="component" value="Unassembled WGS sequence"/>
</dbReference>
<organism evidence="5 6">
    <name type="scientific">Dechloromonas hankyongensis</name>
    <dbReference type="NCBI Taxonomy" id="2908002"/>
    <lineage>
        <taxon>Bacteria</taxon>
        <taxon>Pseudomonadati</taxon>
        <taxon>Pseudomonadota</taxon>
        <taxon>Betaproteobacteria</taxon>
        <taxon>Rhodocyclales</taxon>
        <taxon>Azonexaceae</taxon>
        <taxon>Dechloromonas</taxon>
    </lineage>
</organism>
<evidence type="ECO:0000256" key="4">
    <source>
        <dbReference type="RuleBase" id="RU362029"/>
    </source>
</evidence>
<dbReference type="EC" id="1.20.4.1" evidence="4"/>
<dbReference type="NCBIfam" id="TIGR00014">
    <property type="entry name" value="arsC"/>
    <property type="match status" value="1"/>
</dbReference>
<keyword evidence="6" id="KW-1185">Reference proteome</keyword>
<protein>
    <recommendedName>
        <fullName evidence="4">Arsenate reductase</fullName>
        <ecNumber evidence="4">1.20.4.1</ecNumber>
    </recommendedName>
</protein>
<dbReference type="Gene3D" id="3.40.30.10">
    <property type="entry name" value="Glutaredoxin"/>
    <property type="match status" value="1"/>
</dbReference>
<evidence type="ECO:0000256" key="2">
    <source>
        <dbReference type="ARBA" id="ARBA00023002"/>
    </source>
</evidence>
<evidence type="ECO:0000313" key="6">
    <source>
        <dbReference type="Proteomes" id="UP001165384"/>
    </source>
</evidence>
<accession>A0ABS9K3A4</accession>
<dbReference type="InterPro" id="IPR036249">
    <property type="entry name" value="Thioredoxin-like_sf"/>
</dbReference>
<dbReference type="InterPro" id="IPR006659">
    <property type="entry name" value="Arsenate_reductase"/>
</dbReference>
<dbReference type="PROSITE" id="PS51353">
    <property type="entry name" value="ARSC"/>
    <property type="match status" value="1"/>
</dbReference>
<comment type="catalytic activity">
    <reaction evidence="4">
        <text>[glutaredoxin]-dithiol + arsenate + glutathione + H(+) = glutathionyl-S-S-[glutaredoxin] + arsenite + H2O</text>
        <dbReference type="Rhea" id="RHEA:22016"/>
        <dbReference type="Rhea" id="RHEA-COMP:10729"/>
        <dbReference type="Rhea" id="RHEA-COMP:17668"/>
        <dbReference type="ChEBI" id="CHEBI:15377"/>
        <dbReference type="ChEBI" id="CHEBI:15378"/>
        <dbReference type="ChEBI" id="CHEBI:29242"/>
        <dbReference type="ChEBI" id="CHEBI:29950"/>
        <dbReference type="ChEBI" id="CHEBI:48597"/>
        <dbReference type="ChEBI" id="CHEBI:57925"/>
        <dbReference type="ChEBI" id="CHEBI:146199"/>
        <dbReference type="EC" id="1.20.4.1"/>
    </reaction>
</comment>
<comment type="similarity">
    <text evidence="1 3 4">Belongs to the ArsC family.</text>
</comment>
<evidence type="ECO:0000313" key="5">
    <source>
        <dbReference type="EMBL" id="MCG2577662.1"/>
    </source>
</evidence>
<dbReference type="EMBL" id="JAKLTN010000002">
    <property type="protein sequence ID" value="MCG2577662.1"/>
    <property type="molecule type" value="Genomic_DNA"/>
</dbReference>
<dbReference type="RefSeq" id="WP_275710991.1">
    <property type="nucleotide sequence ID" value="NZ_JAKLTN010000002.1"/>
</dbReference>
<name>A0ABS9K3A4_9RHOO</name>
<dbReference type="PANTHER" id="PTHR30041:SF4">
    <property type="entry name" value="ARSENATE REDUCTASE"/>
    <property type="match status" value="1"/>
</dbReference>
<keyword evidence="2 4" id="KW-0560">Oxidoreductase</keyword>
<sequence length="116" mass="12796">MTVTIYHNPRCSKSRETLALLQERGMTPKVVAYLEQPPSPEEIRNLLKLLGFDDARALMRKGEAEYAELGLDNPALGQDALIAAMVSHPRLIERPIVVNGQKAALGRPPEKVLAIL</sequence>
<dbReference type="Pfam" id="PF03960">
    <property type="entry name" value="ArsC"/>
    <property type="match status" value="1"/>
</dbReference>